<keyword evidence="5" id="KW-0520">NAD</keyword>
<evidence type="ECO:0000256" key="4">
    <source>
        <dbReference type="ARBA" id="ARBA00023002"/>
    </source>
</evidence>
<dbReference type="AlphaFoldDB" id="A0A7J7L039"/>
<keyword evidence="6" id="KW-0324">Glycolysis</keyword>
<evidence type="ECO:0000256" key="2">
    <source>
        <dbReference type="ARBA" id="ARBA00007406"/>
    </source>
</evidence>
<keyword evidence="9" id="KW-1185">Reference proteome</keyword>
<evidence type="ECO:0000259" key="7">
    <source>
        <dbReference type="Pfam" id="PF02800"/>
    </source>
</evidence>
<dbReference type="GO" id="GO:0004365">
    <property type="term" value="F:glyceraldehyde-3-phosphate dehydrogenase (NAD+) (phosphorylating) activity"/>
    <property type="evidence" value="ECO:0007669"/>
    <property type="project" value="UniProtKB-EC"/>
</dbReference>
<dbReference type="Pfam" id="PF02800">
    <property type="entry name" value="Gp_dh_C"/>
    <property type="match status" value="1"/>
</dbReference>
<evidence type="ECO:0000256" key="3">
    <source>
        <dbReference type="ARBA" id="ARBA00013119"/>
    </source>
</evidence>
<accession>A0A7J7L039</accession>
<dbReference type="Proteomes" id="UP000541444">
    <property type="component" value="Unassembled WGS sequence"/>
</dbReference>
<comment type="pathway">
    <text evidence="1">Carbohydrate degradation; glycolysis; pyruvate from D-glyceraldehyde 3-phosphate: step 1/5.</text>
</comment>
<evidence type="ECO:0000256" key="1">
    <source>
        <dbReference type="ARBA" id="ARBA00004869"/>
    </source>
</evidence>
<dbReference type="PANTHER" id="PTHR10836:SF112">
    <property type="entry name" value="GLYCERALDEHYDE-3-PHOSPHATE DEHYDROGENASE GAPC1, CYTOSOLIC-RELATED"/>
    <property type="match status" value="1"/>
</dbReference>
<organism evidence="8 9">
    <name type="scientific">Kingdonia uniflora</name>
    <dbReference type="NCBI Taxonomy" id="39325"/>
    <lineage>
        <taxon>Eukaryota</taxon>
        <taxon>Viridiplantae</taxon>
        <taxon>Streptophyta</taxon>
        <taxon>Embryophyta</taxon>
        <taxon>Tracheophyta</taxon>
        <taxon>Spermatophyta</taxon>
        <taxon>Magnoliopsida</taxon>
        <taxon>Ranunculales</taxon>
        <taxon>Circaeasteraceae</taxon>
        <taxon>Kingdonia</taxon>
    </lineage>
</organism>
<dbReference type="GO" id="GO:0005829">
    <property type="term" value="C:cytosol"/>
    <property type="evidence" value="ECO:0007669"/>
    <property type="project" value="TreeGrafter"/>
</dbReference>
<dbReference type="Gene3D" id="3.30.360.10">
    <property type="entry name" value="Dihydrodipicolinate Reductase, domain 2"/>
    <property type="match status" value="1"/>
</dbReference>
<feature type="domain" description="Glyceraldehyde 3-phosphate dehydrogenase catalytic" evidence="7">
    <location>
        <begin position="1"/>
        <end position="61"/>
    </location>
</feature>
<dbReference type="GO" id="GO:0006096">
    <property type="term" value="P:glycolytic process"/>
    <property type="evidence" value="ECO:0007669"/>
    <property type="project" value="UniProtKB-KW"/>
</dbReference>
<dbReference type="EMBL" id="JACGCM010002768">
    <property type="protein sequence ID" value="KAF6135976.1"/>
    <property type="molecule type" value="Genomic_DNA"/>
</dbReference>
<evidence type="ECO:0000313" key="8">
    <source>
        <dbReference type="EMBL" id="KAF6135976.1"/>
    </source>
</evidence>
<evidence type="ECO:0000313" key="9">
    <source>
        <dbReference type="Proteomes" id="UP000541444"/>
    </source>
</evidence>
<protein>
    <recommendedName>
        <fullName evidence="3">glyceraldehyde-3-phosphate dehydrogenase (phosphorylating)</fullName>
        <ecNumber evidence="3">1.2.1.12</ecNumber>
    </recommendedName>
</protein>
<sequence>MSFRVPTVDVSVVDLTVKLEKKATYDQIKATIKEEAEGKLTGILGYTEDDVVSTDFVGESRGFLYGEDGHMELIYQICANTGMYSSKDELLERDVELSSTKVPHGEVTILEDNS</sequence>
<dbReference type="PANTHER" id="PTHR10836">
    <property type="entry name" value="GLYCERALDEHYDE 3-PHOSPHATE DEHYDROGENASE"/>
    <property type="match status" value="1"/>
</dbReference>
<keyword evidence="4" id="KW-0560">Oxidoreductase</keyword>
<dbReference type="EC" id="1.2.1.12" evidence="3"/>
<dbReference type="InterPro" id="IPR020829">
    <property type="entry name" value="GlycerAld_3-P_DH_cat"/>
</dbReference>
<name>A0A7J7L039_9MAGN</name>
<dbReference type="SUPFAM" id="SSF55347">
    <property type="entry name" value="Glyceraldehyde-3-phosphate dehydrogenase-like, C-terminal domain"/>
    <property type="match status" value="1"/>
</dbReference>
<proteinExistence type="inferred from homology"/>
<evidence type="ECO:0000256" key="6">
    <source>
        <dbReference type="ARBA" id="ARBA00023152"/>
    </source>
</evidence>
<dbReference type="OrthoDB" id="1152826at2759"/>
<comment type="caution">
    <text evidence="8">The sequence shown here is derived from an EMBL/GenBank/DDBJ whole genome shotgun (WGS) entry which is preliminary data.</text>
</comment>
<reference evidence="8 9" key="1">
    <citation type="journal article" date="2020" name="IScience">
        <title>Genome Sequencing of the Endangered Kingdonia uniflora (Circaeasteraceae, Ranunculales) Reveals Potential Mechanisms of Evolutionary Specialization.</title>
        <authorList>
            <person name="Sun Y."/>
            <person name="Deng T."/>
            <person name="Zhang A."/>
            <person name="Moore M.J."/>
            <person name="Landis J.B."/>
            <person name="Lin N."/>
            <person name="Zhang H."/>
            <person name="Zhang X."/>
            <person name="Huang J."/>
            <person name="Zhang X."/>
            <person name="Sun H."/>
            <person name="Wang H."/>
        </authorList>
    </citation>
    <scope>NUCLEOTIDE SEQUENCE [LARGE SCALE GENOMIC DNA]</scope>
    <source>
        <strain evidence="8">TB1705</strain>
        <tissue evidence="8">Leaf</tissue>
    </source>
</reference>
<dbReference type="InterPro" id="IPR020831">
    <property type="entry name" value="GlycerAld/Erythrose_P_DH"/>
</dbReference>
<comment type="similarity">
    <text evidence="2">Belongs to the glyceraldehyde-3-phosphate dehydrogenase family.</text>
</comment>
<evidence type="ECO:0000256" key="5">
    <source>
        <dbReference type="ARBA" id="ARBA00023027"/>
    </source>
</evidence>
<gene>
    <name evidence="8" type="ORF">GIB67_006868</name>
</gene>